<dbReference type="Gene3D" id="3.40.50.410">
    <property type="entry name" value="von Willebrand factor, type A domain"/>
    <property type="match status" value="1"/>
</dbReference>
<dbReference type="SMART" id="SM00060">
    <property type="entry name" value="FN3"/>
    <property type="match status" value="1"/>
</dbReference>
<dbReference type="Gene3D" id="2.60.40.10">
    <property type="entry name" value="Immunoglobulins"/>
    <property type="match status" value="1"/>
</dbReference>
<dbReference type="PANTHER" id="PTHR24020">
    <property type="entry name" value="COLLAGEN ALPHA"/>
    <property type="match status" value="1"/>
</dbReference>
<evidence type="ECO:0000313" key="6">
    <source>
        <dbReference type="Proteomes" id="UP001279410"/>
    </source>
</evidence>
<dbReference type="InterPro" id="IPR013783">
    <property type="entry name" value="Ig-like_fold"/>
</dbReference>
<feature type="domain" description="Fibronectin type-III" evidence="4">
    <location>
        <begin position="182"/>
        <end position="278"/>
    </location>
</feature>
<comment type="subcellular location">
    <subcellularLocation>
        <location evidence="1">Secreted</location>
        <location evidence="1">Extracellular space</location>
        <location evidence="1">Extracellular matrix</location>
    </subcellularLocation>
</comment>
<dbReference type="PROSITE" id="PS50853">
    <property type="entry name" value="FN3"/>
    <property type="match status" value="1"/>
</dbReference>
<keyword evidence="5" id="KW-0176">Collagen</keyword>
<dbReference type="AlphaFoldDB" id="A0AAD3RFV4"/>
<keyword evidence="2" id="KW-0964">Secreted</keyword>
<dbReference type="Pfam" id="PF00041">
    <property type="entry name" value="fn3"/>
    <property type="match status" value="1"/>
</dbReference>
<evidence type="ECO:0000313" key="5">
    <source>
        <dbReference type="EMBL" id="GLD66480.1"/>
    </source>
</evidence>
<keyword evidence="2" id="KW-0272">Extracellular matrix</keyword>
<dbReference type="InterPro" id="IPR036116">
    <property type="entry name" value="FN3_sf"/>
</dbReference>
<accession>A0AAD3RFV4</accession>
<dbReference type="SMART" id="SM00327">
    <property type="entry name" value="VWA"/>
    <property type="match status" value="1"/>
</dbReference>
<dbReference type="SUPFAM" id="SSF53300">
    <property type="entry name" value="vWA-like"/>
    <property type="match status" value="1"/>
</dbReference>
<evidence type="ECO:0000259" key="4">
    <source>
        <dbReference type="PROSITE" id="PS50853"/>
    </source>
</evidence>
<evidence type="ECO:0000256" key="1">
    <source>
        <dbReference type="ARBA" id="ARBA00004498"/>
    </source>
</evidence>
<dbReference type="InterPro" id="IPR050525">
    <property type="entry name" value="ECM_Assembly_Org"/>
</dbReference>
<keyword evidence="6" id="KW-1185">Reference proteome</keyword>
<dbReference type="FunFam" id="2.60.40.10:FF:001333">
    <property type="entry name" value="collagen alpha-1(VII) chain isoform X2"/>
    <property type="match status" value="1"/>
</dbReference>
<feature type="domain" description="VWFA" evidence="3">
    <location>
        <begin position="13"/>
        <end position="162"/>
    </location>
</feature>
<dbReference type="Pfam" id="PF00092">
    <property type="entry name" value="VWA"/>
    <property type="match status" value="1"/>
</dbReference>
<dbReference type="SUPFAM" id="SSF49265">
    <property type="entry name" value="Fibronectin type III"/>
    <property type="match status" value="2"/>
</dbReference>
<dbReference type="InterPro" id="IPR036465">
    <property type="entry name" value="vWFA_dom_sf"/>
</dbReference>
<dbReference type="PROSITE" id="PS50234">
    <property type="entry name" value="VWFA"/>
    <property type="match status" value="1"/>
</dbReference>
<dbReference type="CDD" id="cd00063">
    <property type="entry name" value="FN3"/>
    <property type="match status" value="1"/>
</dbReference>
<name>A0AAD3RFV4_LATJO</name>
<dbReference type="Proteomes" id="UP001279410">
    <property type="component" value="Unassembled WGS sequence"/>
</dbReference>
<dbReference type="PANTHER" id="PTHR24020:SF88">
    <property type="entry name" value="COLLAGEN ALPHA-1(VII) CHAIN"/>
    <property type="match status" value="1"/>
</dbReference>
<proteinExistence type="predicted"/>
<organism evidence="5 6">
    <name type="scientific">Lates japonicus</name>
    <name type="common">Japanese lates</name>
    <dbReference type="NCBI Taxonomy" id="270547"/>
    <lineage>
        <taxon>Eukaryota</taxon>
        <taxon>Metazoa</taxon>
        <taxon>Chordata</taxon>
        <taxon>Craniata</taxon>
        <taxon>Vertebrata</taxon>
        <taxon>Euteleostomi</taxon>
        <taxon>Actinopterygii</taxon>
        <taxon>Neopterygii</taxon>
        <taxon>Teleostei</taxon>
        <taxon>Neoteleostei</taxon>
        <taxon>Acanthomorphata</taxon>
        <taxon>Carangaria</taxon>
        <taxon>Carangaria incertae sedis</taxon>
        <taxon>Centropomidae</taxon>
        <taxon>Lates</taxon>
    </lineage>
</organism>
<comment type="caution">
    <text evidence="5">The sequence shown here is derived from an EMBL/GenBank/DDBJ whole genome shotgun (WGS) entry which is preliminary data.</text>
</comment>
<evidence type="ECO:0000259" key="3">
    <source>
        <dbReference type="PROSITE" id="PS50234"/>
    </source>
</evidence>
<protein>
    <submittedName>
        <fullName evidence="5">Collagen alpha-1(VII) chain</fullName>
    </submittedName>
</protein>
<dbReference type="EMBL" id="BRZM01005888">
    <property type="protein sequence ID" value="GLD66480.1"/>
    <property type="molecule type" value="Genomic_DNA"/>
</dbReference>
<dbReference type="InterPro" id="IPR002035">
    <property type="entry name" value="VWF_A"/>
</dbReference>
<evidence type="ECO:0000256" key="2">
    <source>
        <dbReference type="ARBA" id="ARBA00022530"/>
    </source>
</evidence>
<dbReference type="InterPro" id="IPR003961">
    <property type="entry name" value="FN3_dom"/>
</dbReference>
<sequence length="330" mass="35622">MVQIRLVGYNYRVAGIIKPFANSVSVSGIRFGAVQYSDTSRVEFTFTTYLNGTELVNAVQNLNYKGGNTRTGAGLKFVADNFFNPAASRDVPKITILITDGKSQDSVQEPAQKLRSQGVHVFAVGIKSADRNELAQISSQPSSDFTSFVGDFKLLNTLLPLVSPRVCSKAGGVYASDEAFSGPSNIQFFGQTSDSLRFRWSPAGGPVSGYAVQYVPLSGLGQPITAELRQETVSASQRIFTARELRSGTDYLVTIIAQYPNSVGESVSAKQRTKSLPGVSSLRLVEAGFFSLTVGWGQPSSPVQGYRLTYGPRGQARAYHCFYSLSVSIT</sequence>
<reference evidence="5" key="1">
    <citation type="submission" date="2022-08" db="EMBL/GenBank/DDBJ databases">
        <title>Genome sequencing of akame (Lates japonicus).</title>
        <authorList>
            <person name="Hashiguchi Y."/>
            <person name="Takahashi H."/>
        </authorList>
    </citation>
    <scope>NUCLEOTIDE SEQUENCE</scope>
    <source>
        <strain evidence="5">Kochi</strain>
    </source>
</reference>
<gene>
    <name evidence="5" type="ORF">AKAME5_002939200</name>
</gene>
<dbReference type="GO" id="GO:0005581">
    <property type="term" value="C:collagen trimer"/>
    <property type="evidence" value="ECO:0007669"/>
    <property type="project" value="UniProtKB-KW"/>
</dbReference>